<gene>
    <name evidence="2" type="ORF">CINCED_3A018397</name>
</gene>
<protein>
    <submittedName>
        <fullName evidence="2">Uncharacterized protein</fullName>
    </submittedName>
</protein>
<dbReference type="AlphaFoldDB" id="A0A5E4NPQ5"/>
<evidence type="ECO:0000256" key="1">
    <source>
        <dbReference type="SAM" id="Coils"/>
    </source>
</evidence>
<proteinExistence type="predicted"/>
<keyword evidence="1" id="KW-0175">Coiled coil</keyword>
<keyword evidence="3" id="KW-1185">Reference proteome</keyword>
<evidence type="ECO:0000313" key="2">
    <source>
        <dbReference type="EMBL" id="VVC44574.1"/>
    </source>
</evidence>
<organism evidence="2 3">
    <name type="scientific">Cinara cedri</name>
    <dbReference type="NCBI Taxonomy" id="506608"/>
    <lineage>
        <taxon>Eukaryota</taxon>
        <taxon>Metazoa</taxon>
        <taxon>Ecdysozoa</taxon>
        <taxon>Arthropoda</taxon>
        <taxon>Hexapoda</taxon>
        <taxon>Insecta</taxon>
        <taxon>Pterygota</taxon>
        <taxon>Neoptera</taxon>
        <taxon>Paraneoptera</taxon>
        <taxon>Hemiptera</taxon>
        <taxon>Sternorrhyncha</taxon>
        <taxon>Aphidomorpha</taxon>
        <taxon>Aphidoidea</taxon>
        <taxon>Aphididae</taxon>
        <taxon>Lachninae</taxon>
        <taxon>Cinara</taxon>
    </lineage>
</organism>
<evidence type="ECO:0000313" key="3">
    <source>
        <dbReference type="Proteomes" id="UP000325440"/>
    </source>
</evidence>
<feature type="coiled-coil region" evidence="1">
    <location>
        <begin position="80"/>
        <end position="133"/>
    </location>
</feature>
<accession>A0A5E4NPQ5</accession>
<dbReference type="EMBL" id="CABPRJ010002383">
    <property type="protein sequence ID" value="VVC44574.1"/>
    <property type="molecule type" value="Genomic_DNA"/>
</dbReference>
<name>A0A5E4NPQ5_9HEMI</name>
<sequence length="167" mass="18962">MPKIKSTLKSKISNWIAPYNENKEIFSSDGKVICCLEKKHISKLIPDESNLRKNYISSIYKNVNDQIISDNLNSSFTNVIESLTDDAASVEKLKQVVQNNAVKCGLVFIKLHLSELSVNLENLEESNSELLKSMYIFRKIKNILTNIPGPNGKKIKEKCMYVIKVLL</sequence>
<reference evidence="2 3" key="1">
    <citation type="submission" date="2019-08" db="EMBL/GenBank/DDBJ databases">
        <authorList>
            <person name="Alioto T."/>
            <person name="Alioto T."/>
            <person name="Gomez Garrido J."/>
        </authorList>
    </citation>
    <scope>NUCLEOTIDE SEQUENCE [LARGE SCALE GENOMIC DNA]</scope>
</reference>
<dbReference type="OrthoDB" id="6628405at2759"/>
<dbReference type="Proteomes" id="UP000325440">
    <property type="component" value="Unassembled WGS sequence"/>
</dbReference>